<keyword evidence="3" id="KW-1185">Reference proteome</keyword>
<feature type="region of interest" description="Disordered" evidence="1">
    <location>
        <begin position="1"/>
        <end position="62"/>
    </location>
</feature>
<dbReference type="EnsemblMetazoa" id="PPA35129.1">
    <property type="protein sequence ID" value="PPA35129.1"/>
    <property type="gene ID" value="WBGene00273498"/>
</dbReference>
<gene>
    <name evidence="2" type="primary">WBGene00273498</name>
</gene>
<reference evidence="3" key="1">
    <citation type="journal article" date="2008" name="Nat. Genet.">
        <title>The Pristionchus pacificus genome provides a unique perspective on nematode lifestyle and parasitism.</title>
        <authorList>
            <person name="Dieterich C."/>
            <person name="Clifton S.W."/>
            <person name="Schuster L.N."/>
            <person name="Chinwalla A."/>
            <person name="Delehaunty K."/>
            <person name="Dinkelacker I."/>
            <person name="Fulton L."/>
            <person name="Fulton R."/>
            <person name="Godfrey J."/>
            <person name="Minx P."/>
            <person name="Mitreva M."/>
            <person name="Roeseler W."/>
            <person name="Tian H."/>
            <person name="Witte H."/>
            <person name="Yang S.P."/>
            <person name="Wilson R.K."/>
            <person name="Sommer R.J."/>
        </authorList>
    </citation>
    <scope>NUCLEOTIDE SEQUENCE [LARGE SCALE GENOMIC DNA]</scope>
    <source>
        <strain evidence="3">PS312</strain>
    </source>
</reference>
<sequence length="62" mass="6909">MVANLRQAGASAEAQCSAGCQDKRKTAEKTPPRSMQTREEKSRSDADSGKSQRFYTQIWEAE</sequence>
<accession>A0A2A6B997</accession>
<evidence type="ECO:0000313" key="3">
    <source>
        <dbReference type="Proteomes" id="UP000005239"/>
    </source>
</evidence>
<protein>
    <submittedName>
        <fullName evidence="2">Uncharacterized protein</fullName>
    </submittedName>
</protein>
<dbReference type="AlphaFoldDB" id="A0A2A6B997"/>
<evidence type="ECO:0000313" key="2">
    <source>
        <dbReference type="EnsemblMetazoa" id="PPA35129.1"/>
    </source>
</evidence>
<proteinExistence type="predicted"/>
<organism evidence="2 3">
    <name type="scientific">Pristionchus pacificus</name>
    <name type="common">Parasitic nematode worm</name>
    <dbReference type="NCBI Taxonomy" id="54126"/>
    <lineage>
        <taxon>Eukaryota</taxon>
        <taxon>Metazoa</taxon>
        <taxon>Ecdysozoa</taxon>
        <taxon>Nematoda</taxon>
        <taxon>Chromadorea</taxon>
        <taxon>Rhabditida</taxon>
        <taxon>Rhabditina</taxon>
        <taxon>Diplogasteromorpha</taxon>
        <taxon>Diplogasteroidea</taxon>
        <taxon>Neodiplogasteridae</taxon>
        <taxon>Pristionchus</taxon>
    </lineage>
</organism>
<evidence type="ECO:0000256" key="1">
    <source>
        <dbReference type="SAM" id="MobiDB-lite"/>
    </source>
</evidence>
<name>A0A2A6B997_PRIPA</name>
<reference evidence="2" key="2">
    <citation type="submission" date="2022-06" db="UniProtKB">
        <authorList>
            <consortium name="EnsemblMetazoa"/>
        </authorList>
    </citation>
    <scope>IDENTIFICATION</scope>
    <source>
        <strain evidence="2">PS312</strain>
    </source>
</reference>
<accession>A0A8R1UP55</accession>
<dbReference type="Proteomes" id="UP000005239">
    <property type="component" value="Unassembled WGS sequence"/>
</dbReference>
<feature type="compositionally biased region" description="Basic and acidic residues" evidence="1">
    <location>
        <begin position="21"/>
        <end position="50"/>
    </location>
</feature>